<dbReference type="SUPFAM" id="SSF89796">
    <property type="entry name" value="CoA-transferase family III (CaiB/BaiF)"/>
    <property type="match status" value="1"/>
</dbReference>
<proteinExistence type="predicted"/>
<evidence type="ECO:0000313" key="3">
    <source>
        <dbReference type="Proteomes" id="UP000190092"/>
    </source>
</evidence>
<gene>
    <name evidence="2" type="ORF">SAMN02745126_02189</name>
</gene>
<dbReference type="GO" id="GO:0008410">
    <property type="term" value="F:CoA-transferase activity"/>
    <property type="evidence" value="ECO:0007669"/>
    <property type="project" value="TreeGrafter"/>
</dbReference>
<evidence type="ECO:0000256" key="1">
    <source>
        <dbReference type="ARBA" id="ARBA00022679"/>
    </source>
</evidence>
<keyword evidence="1 2" id="KW-0808">Transferase</keyword>
<dbReference type="Gene3D" id="3.30.1540.10">
    <property type="entry name" value="formyl-coa transferase, domain 3"/>
    <property type="match status" value="1"/>
</dbReference>
<dbReference type="OrthoDB" id="7955822at2"/>
<dbReference type="InterPro" id="IPR044855">
    <property type="entry name" value="CoA-Trfase_III_dom3_sf"/>
</dbReference>
<sequence length="369" mass="39263">MSTADSLPLERFTIVEVNDRDVPLCLRLASSLAAKIAADLGATVLKVEPPGGDPVRRAPPLLPQGESALFQFLNTSKRSLLLDLATDAGRAALGKLTDTADAVLFEEPASIASLARAGRATAIEIAAFPLEMQAAHRPVSEFTILALGGLLHMVGEPDRKPLRLGGHQASYAAGLTAFTGLAAALAARDADRAAPSIRVSLAEVVQWVNWKAASGAAASGQSPGREGKRSEFQIVPCRDGHVAVVYTVTQWPATRALINDSRLDDPKFANRAGRRQHVAALYEIIAPWFADKTRAEIQVLAQAKGVPFGPIFAPAELLKADQYVARGFLADMTHPTLGALRLPQLPVQWNGRSFAPRPAPELPRPGLPT</sequence>
<dbReference type="InterPro" id="IPR050483">
    <property type="entry name" value="CoA-transferase_III_domain"/>
</dbReference>
<dbReference type="Pfam" id="PF02515">
    <property type="entry name" value="CoA_transf_3"/>
    <property type="match status" value="1"/>
</dbReference>
<organism evidence="2 3">
    <name type="scientific">Enhydrobacter aerosaccus</name>
    <dbReference type="NCBI Taxonomy" id="225324"/>
    <lineage>
        <taxon>Bacteria</taxon>
        <taxon>Pseudomonadati</taxon>
        <taxon>Pseudomonadota</taxon>
        <taxon>Alphaproteobacteria</taxon>
        <taxon>Hyphomicrobiales</taxon>
        <taxon>Enhydrobacter</taxon>
    </lineage>
</organism>
<evidence type="ECO:0000313" key="2">
    <source>
        <dbReference type="EMBL" id="SJZ76181.1"/>
    </source>
</evidence>
<name>A0A1T4NAB1_9HYPH</name>
<dbReference type="PANTHER" id="PTHR48207:SF3">
    <property type="entry name" value="SUCCINATE--HYDROXYMETHYLGLUTARATE COA-TRANSFERASE"/>
    <property type="match status" value="1"/>
</dbReference>
<dbReference type="InterPro" id="IPR003673">
    <property type="entry name" value="CoA-Trfase_fam_III"/>
</dbReference>
<keyword evidence="3" id="KW-1185">Reference proteome</keyword>
<dbReference type="EMBL" id="FUWJ01000002">
    <property type="protein sequence ID" value="SJZ76181.1"/>
    <property type="molecule type" value="Genomic_DNA"/>
</dbReference>
<dbReference type="AlphaFoldDB" id="A0A1T4NAB1"/>
<dbReference type="Gene3D" id="3.40.50.10540">
    <property type="entry name" value="Crotonobetainyl-coa:carnitine coa-transferase, domain 1"/>
    <property type="match status" value="1"/>
</dbReference>
<accession>A0A1T4NAB1</accession>
<dbReference type="InterPro" id="IPR023606">
    <property type="entry name" value="CoA-Trfase_III_dom_1_sf"/>
</dbReference>
<dbReference type="RefSeq" id="WP_085933900.1">
    <property type="nucleotide sequence ID" value="NZ_FUWJ01000002.1"/>
</dbReference>
<reference evidence="3" key="1">
    <citation type="submission" date="2017-02" db="EMBL/GenBank/DDBJ databases">
        <authorList>
            <person name="Varghese N."/>
            <person name="Submissions S."/>
        </authorList>
    </citation>
    <scope>NUCLEOTIDE SEQUENCE [LARGE SCALE GENOMIC DNA]</scope>
    <source>
        <strain evidence="3">ATCC 27094</strain>
    </source>
</reference>
<dbReference type="Proteomes" id="UP000190092">
    <property type="component" value="Unassembled WGS sequence"/>
</dbReference>
<protein>
    <submittedName>
        <fullName evidence="2">Crotonobetainyl-CoA:carnitine CoA-transferase CaiB</fullName>
    </submittedName>
</protein>
<dbReference type="STRING" id="225324.SAMN02745126_02189"/>
<dbReference type="PANTHER" id="PTHR48207">
    <property type="entry name" value="SUCCINATE--HYDROXYMETHYLGLUTARATE COA-TRANSFERASE"/>
    <property type="match status" value="1"/>
</dbReference>